<dbReference type="EMBL" id="CP011971">
    <property type="protein sequence ID" value="AMN47861.1"/>
    <property type="molecule type" value="Genomic_DNA"/>
</dbReference>
<dbReference type="SUPFAM" id="SSF46894">
    <property type="entry name" value="C-terminal effector domain of the bipartite response regulators"/>
    <property type="match status" value="1"/>
</dbReference>
<feature type="domain" description="HTH luxR-type" evidence="4">
    <location>
        <begin position="174"/>
        <end position="239"/>
    </location>
</feature>
<protein>
    <recommendedName>
        <fullName evidence="4">HTH luxR-type domain-containing protein</fullName>
    </recommendedName>
</protein>
<evidence type="ECO:0000256" key="2">
    <source>
        <dbReference type="ARBA" id="ARBA00023125"/>
    </source>
</evidence>
<dbReference type="PROSITE" id="PS50043">
    <property type="entry name" value="HTH_LUXR_2"/>
    <property type="match status" value="1"/>
</dbReference>
<dbReference type="Gene3D" id="1.10.10.10">
    <property type="entry name" value="Winged helix-like DNA-binding domain superfamily/Winged helix DNA-binding domain"/>
    <property type="match status" value="1"/>
</dbReference>
<organism evidence="5 6">
    <name type="scientific">Steroidobacter denitrificans</name>
    <dbReference type="NCBI Taxonomy" id="465721"/>
    <lineage>
        <taxon>Bacteria</taxon>
        <taxon>Pseudomonadati</taxon>
        <taxon>Pseudomonadota</taxon>
        <taxon>Gammaproteobacteria</taxon>
        <taxon>Steroidobacterales</taxon>
        <taxon>Steroidobacteraceae</taxon>
        <taxon>Steroidobacter</taxon>
    </lineage>
</organism>
<dbReference type="SMART" id="SM00421">
    <property type="entry name" value="HTH_LUXR"/>
    <property type="match status" value="1"/>
</dbReference>
<evidence type="ECO:0000256" key="3">
    <source>
        <dbReference type="ARBA" id="ARBA00023163"/>
    </source>
</evidence>
<dbReference type="Proteomes" id="UP000070250">
    <property type="component" value="Chromosome"/>
</dbReference>
<evidence type="ECO:0000313" key="5">
    <source>
        <dbReference type="EMBL" id="AMN47861.1"/>
    </source>
</evidence>
<dbReference type="Pfam" id="PF00196">
    <property type="entry name" value="GerE"/>
    <property type="match status" value="1"/>
</dbReference>
<dbReference type="PRINTS" id="PR00038">
    <property type="entry name" value="HTHLUXR"/>
</dbReference>
<evidence type="ECO:0000256" key="1">
    <source>
        <dbReference type="ARBA" id="ARBA00023015"/>
    </source>
</evidence>
<dbReference type="RefSeq" id="WP_066921581.1">
    <property type="nucleotide sequence ID" value="NZ_CP011971.1"/>
</dbReference>
<dbReference type="Pfam" id="PF03472">
    <property type="entry name" value="Autoind_bind"/>
    <property type="match status" value="1"/>
</dbReference>
<dbReference type="Gene3D" id="3.30.450.80">
    <property type="entry name" value="Transcription factor LuxR-like, autoinducer-binding domain"/>
    <property type="match status" value="1"/>
</dbReference>
<dbReference type="GO" id="GO:0006355">
    <property type="term" value="P:regulation of DNA-templated transcription"/>
    <property type="evidence" value="ECO:0007669"/>
    <property type="project" value="InterPro"/>
</dbReference>
<keyword evidence="3" id="KW-0804">Transcription</keyword>
<reference evidence="5 6" key="1">
    <citation type="submission" date="2015-06" db="EMBL/GenBank/DDBJ databases">
        <title>A Comprehensive Approach to Explore the Metabolic and Phylogenetic Diversity of Bacterial Steroid Degradation in the Environment: Testosterone as an Example.</title>
        <authorList>
            <person name="Yang F.-C."/>
            <person name="Chen Y.-L."/>
            <person name="Yu C.-P."/>
            <person name="Tang S.-L."/>
            <person name="Wang P.-H."/>
            <person name="Ismail W."/>
            <person name="Wang C.-H."/>
            <person name="Yang C.-Y."/>
            <person name="Chiang Y.-R."/>
        </authorList>
    </citation>
    <scope>NUCLEOTIDE SEQUENCE [LARGE SCALE GENOMIC DNA]</scope>
    <source>
        <strain evidence="5 6">DSM 18526</strain>
    </source>
</reference>
<sequence length="260" mass="29747">MDRFDLVQSFIEQCERATHTDDLKLAFQHALGRLGFRYFACGFHVDPLHPRDAIMMLDYPRAWVAIYSEQQLHRIDPVFVRAGRTALPFFWDSREFRIGVRPRQRKMLAEARRFGIAHGYTIPIHSPRSPLPLRASCSVIPDTSSIHRHSYFAVQLMAGHLFECAARLRNLNRPAVETPQLSRRQRECLELVGQGKSDWEIAMILGISAHTVHTYITAAMRRFQVSTRQQALVCALAWHQISFGDVLRARPVADDGSAEA</sequence>
<dbReference type="InterPro" id="IPR016032">
    <property type="entry name" value="Sig_transdc_resp-reg_C-effctor"/>
</dbReference>
<evidence type="ECO:0000259" key="4">
    <source>
        <dbReference type="PROSITE" id="PS50043"/>
    </source>
</evidence>
<dbReference type="OrthoDB" id="9774661at2"/>
<proteinExistence type="predicted"/>
<keyword evidence="2" id="KW-0238">DNA-binding</keyword>
<dbReference type="SUPFAM" id="SSF75516">
    <property type="entry name" value="Pheromone-binding domain of LuxR-like quorum-sensing transcription factors"/>
    <property type="match status" value="1"/>
</dbReference>
<dbReference type="PANTHER" id="PTHR44688:SF16">
    <property type="entry name" value="DNA-BINDING TRANSCRIPTIONAL ACTIVATOR DEVR_DOSR"/>
    <property type="match status" value="1"/>
</dbReference>
<gene>
    <name evidence="5" type="ORF">ACG33_12275</name>
</gene>
<dbReference type="PANTHER" id="PTHR44688">
    <property type="entry name" value="DNA-BINDING TRANSCRIPTIONAL ACTIVATOR DEVR_DOSR"/>
    <property type="match status" value="1"/>
</dbReference>
<keyword evidence="1" id="KW-0805">Transcription regulation</keyword>
<evidence type="ECO:0000313" key="6">
    <source>
        <dbReference type="Proteomes" id="UP000070250"/>
    </source>
</evidence>
<dbReference type="CDD" id="cd06170">
    <property type="entry name" value="LuxR_C_like"/>
    <property type="match status" value="1"/>
</dbReference>
<dbReference type="AlphaFoldDB" id="A0A127FDT3"/>
<keyword evidence="6" id="KW-1185">Reference proteome</keyword>
<name>A0A127FDT3_STEDE</name>
<dbReference type="InterPro" id="IPR036388">
    <property type="entry name" value="WH-like_DNA-bd_sf"/>
</dbReference>
<dbReference type="InterPro" id="IPR000792">
    <property type="entry name" value="Tscrpt_reg_LuxR_C"/>
</dbReference>
<dbReference type="InterPro" id="IPR005143">
    <property type="entry name" value="TF_LuxR_autoind-bd_dom"/>
</dbReference>
<dbReference type="KEGG" id="sdf:ACG33_12275"/>
<dbReference type="InterPro" id="IPR036693">
    <property type="entry name" value="TF_LuxR_autoind-bd_dom_sf"/>
</dbReference>
<dbReference type="GO" id="GO:0003677">
    <property type="term" value="F:DNA binding"/>
    <property type="evidence" value="ECO:0007669"/>
    <property type="project" value="UniProtKB-KW"/>
</dbReference>
<dbReference type="STRING" id="465721.ACG33_12275"/>
<accession>A0A127FDT3</accession>